<evidence type="ECO:0000256" key="1">
    <source>
        <dbReference type="SAM" id="Phobius"/>
    </source>
</evidence>
<dbReference type="AlphaFoldDB" id="D2TZ57"/>
<dbReference type="EMBL" id="FN545188">
    <property type="protein sequence ID" value="CBA72838.1"/>
    <property type="molecule type" value="Genomic_DNA"/>
</dbReference>
<keyword evidence="1" id="KW-0812">Transmembrane</keyword>
<proteinExistence type="predicted"/>
<keyword evidence="1" id="KW-1133">Transmembrane helix</keyword>
<keyword evidence="1" id="KW-0472">Membrane</keyword>
<feature type="transmembrane region" description="Helical" evidence="1">
    <location>
        <begin position="40"/>
        <end position="62"/>
    </location>
</feature>
<feature type="transmembrane region" description="Helical" evidence="1">
    <location>
        <begin position="12"/>
        <end position="34"/>
    </location>
</feature>
<accession>D2TZ57</accession>
<reference evidence="2" key="1">
    <citation type="journal article" date="2010" name="Insect Mol. Biol.">
        <title>The draft genome sequence of Arsenophonus nasoniae, son-killer bacterium of Nasonia vitripennis, reveals genes associated with virulence and symbiosis.</title>
        <authorList>
            <person name="Wilkes T."/>
            <person name="Darby A.C."/>
            <person name="Choi J."/>
            <person name="Colborne J.K."/>
            <person name="Werren J.H."/>
            <person name="Hurst G.D.D."/>
        </authorList>
    </citation>
    <scope>NUCLEOTIDE SEQUENCE</scope>
</reference>
<evidence type="ECO:0000313" key="2">
    <source>
        <dbReference type="EMBL" id="CBA72838.1"/>
    </source>
</evidence>
<gene>
    <name evidence="2" type="ORF">ARN_14570</name>
</gene>
<feature type="non-terminal residue" evidence="2">
    <location>
        <position position="1"/>
    </location>
</feature>
<sequence length="74" mass="8705">SINFIRIKKLFYKIVFSGVFTITPLLLLIILYIFLKSKHWLLLLLLYFSSLLLKPKIIGYLVNQNKISFNNTSL</sequence>
<organism evidence="2">
    <name type="scientific">Arsenophonus nasoniae</name>
    <name type="common">son-killer infecting Nasonia vitripennis</name>
    <dbReference type="NCBI Taxonomy" id="638"/>
    <lineage>
        <taxon>Bacteria</taxon>
        <taxon>Pseudomonadati</taxon>
        <taxon>Pseudomonadota</taxon>
        <taxon>Gammaproteobacteria</taxon>
        <taxon>Enterobacterales</taxon>
        <taxon>Morganellaceae</taxon>
        <taxon>Arsenophonus</taxon>
    </lineage>
</organism>
<protein>
    <submittedName>
        <fullName evidence="2">Uncharacterized protein</fullName>
    </submittedName>
</protein>
<name>D2TZ57_9GAMM</name>